<evidence type="ECO:0000256" key="1">
    <source>
        <dbReference type="SAM" id="MobiDB-lite"/>
    </source>
</evidence>
<name>A0A6G7XHU9_9MICO</name>
<keyword evidence="3" id="KW-1185">Reference proteome</keyword>
<dbReference type="EMBL" id="CP049863">
    <property type="protein sequence ID" value="QIK64135.1"/>
    <property type="molecule type" value="Genomic_DNA"/>
</dbReference>
<dbReference type="RefSeq" id="WP_166292474.1">
    <property type="nucleotide sequence ID" value="NZ_CP049863.1"/>
</dbReference>
<feature type="region of interest" description="Disordered" evidence="1">
    <location>
        <begin position="66"/>
        <end position="90"/>
    </location>
</feature>
<evidence type="ECO:0000313" key="2">
    <source>
        <dbReference type="EMBL" id="QIK64135.1"/>
    </source>
</evidence>
<dbReference type="Proteomes" id="UP000502677">
    <property type="component" value="Chromosome"/>
</dbReference>
<evidence type="ECO:0000313" key="3">
    <source>
        <dbReference type="Proteomes" id="UP000502677"/>
    </source>
</evidence>
<proteinExistence type="predicted"/>
<reference evidence="2 3" key="1">
    <citation type="submission" date="2020-03" db="EMBL/GenBank/DDBJ databases">
        <title>Leucobacter sp. nov., isolated from beetles.</title>
        <authorList>
            <person name="Hyun D.-W."/>
            <person name="Bae J.-W."/>
        </authorList>
    </citation>
    <scope>NUCLEOTIDE SEQUENCE [LARGE SCALE GENOMIC DNA]</scope>
    <source>
        <strain evidence="2 3">HDW9C</strain>
    </source>
</reference>
<dbReference type="AlphaFoldDB" id="A0A6G7XHU9"/>
<gene>
    <name evidence="2" type="ORF">G7068_13710</name>
</gene>
<organism evidence="2 3">
    <name type="scientific">Leucobacter viscericola</name>
    <dbReference type="NCBI Taxonomy" id="2714935"/>
    <lineage>
        <taxon>Bacteria</taxon>
        <taxon>Bacillati</taxon>
        <taxon>Actinomycetota</taxon>
        <taxon>Actinomycetes</taxon>
        <taxon>Micrococcales</taxon>
        <taxon>Microbacteriaceae</taxon>
        <taxon>Leucobacter</taxon>
    </lineage>
</organism>
<sequence>MKYIDNLIQIDTNTWIVLREIRQHPKAIIHKITDTTGADRYMVMKWESDPAQRRMTGIYNGLTEAEKTVPWPSTRPTTQSNRGIGPGGYQ</sequence>
<accession>A0A6G7XHU9</accession>
<dbReference type="KEGG" id="lvi:G7068_13710"/>
<protein>
    <submittedName>
        <fullName evidence="2">Uncharacterized protein</fullName>
    </submittedName>
</protein>